<evidence type="ECO:0000256" key="4">
    <source>
        <dbReference type="ARBA" id="ARBA00023163"/>
    </source>
</evidence>
<keyword evidence="2" id="KW-0479">Metal-binding</keyword>
<feature type="region of interest" description="Disordered" evidence="6">
    <location>
        <begin position="573"/>
        <end position="610"/>
    </location>
</feature>
<dbReference type="Proteomes" id="UP000757232">
    <property type="component" value="Unassembled WGS sequence"/>
</dbReference>
<organism evidence="8 9">
    <name type="scientific">Sanghuangporus baumii</name>
    <name type="common">Phellinus baumii</name>
    <dbReference type="NCBI Taxonomy" id="108892"/>
    <lineage>
        <taxon>Eukaryota</taxon>
        <taxon>Fungi</taxon>
        <taxon>Dikarya</taxon>
        <taxon>Basidiomycota</taxon>
        <taxon>Agaricomycotina</taxon>
        <taxon>Agaricomycetes</taxon>
        <taxon>Hymenochaetales</taxon>
        <taxon>Hymenochaetaceae</taxon>
        <taxon>Sanghuangporus</taxon>
    </lineage>
</organism>
<feature type="compositionally biased region" description="Polar residues" evidence="6">
    <location>
        <begin position="119"/>
        <end position="129"/>
    </location>
</feature>
<dbReference type="CDD" id="cd00067">
    <property type="entry name" value="GAL4"/>
    <property type="match status" value="1"/>
</dbReference>
<dbReference type="OrthoDB" id="39175at2759"/>
<dbReference type="SMART" id="SM00066">
    <property type="entry name" value="GAL4"/>
    <property type="match status" value="1"/>
</dbReference>
<evidence type="ECO:0000256" key="5">
    <source>
        <dbReference type="ARBA" id="ARBA00023242"/>
    </source>
</evidence>
<keyword evidence="3" id="KW-0805">Transcription regulation</keyword>
<keyword evidence="4" id="KW-0804">Transcription</keyword>
<sequence length="610" mass="66159">MSRRVPGSSQDTFRDNPNEPPPPSRRPRVTELPEELHNKIILPPREWEQRPGDPLSSRPSHPSSQNTPTQQQQLPSISARLPGLRGGSDRDRGPLPSLREATSFVPEIRSLNPPRGARQSGSPSHTSGQVLGRDEPAFRQDLSYTSLPRYSADVSNGADEAPYARELPLPEYEGRYEANPAAAASLSQRSFTFPATSEERAYSHHARAPATDTLLVPPLARPHEPISGTPPPFRRHLAATPPVFRGPPQTYGGPPMAYPSSASMAGRGDDIIVSPRPTPVHSSIRERKEPGDFGSLHPEYVPAHEESYFPRHMHQLSHPFPMSSDPSPKAERSRSASVERVGRTSASALVVMGANPSGSGVPIPASERGGASRGRGRNPDKRKATSPISESSREESQIPPEPPVLLGRQQRTAKTAPMRGQSSSSPTMIAPAPRLTAEIPIHPDLLRMPGDMHAEEPFAGTSSKQSTAARSIARKGKGKAKEVGAGDTQEGLADKERDELQETSDEDGKPHFNFASSGPSRTGSAGGTRAPRTKIEVACNFCRQRKMKCDGLRPTCKNCQRKGHQCEYIEEVRRRGPGKKKKAIERSSKRELEEGEIDEGGAPGSGGPQR</sequence>
<evidence type="ECO:0000256" key="3">
    <source>
        <dbReference type="ARBA" id="ARBA00023015"/>
    </source>
</evidence>
<feature type="compositionally biased region" description="Low complexity" evidence="6">
    <location>
        <begin position="59"/>
        <end position="76"/>
    </location>
</feature>
<evidence type="ECO:0000256" key="2">
    <source>
        <dbReference type="ARBA" id="ARBA00022723"/>
    </source>
</evidence>
<feature type="region of interest" description="Disordered" evidence="6">
    <location>
        <begin position="1"/>
        <end position="166"/>
    </location>
</feature>
<evidence type="ECO:0000313" key="8">
    <source>
        <dbReference type="EMBL" id="OCB85725.1"/>
    </source>
</evidence>
<accession>A0A9Q5N0H9</accession>
<dbReference type="InterPro" id="IPR050815">
    <property type="entry name" value="TF_fung"/>
</dbReference>
<dbReference type="PROSITE" id="PS50048">
    <property type="entry name" value="ZN2_CY6_FUNGAL_2"/>
    <property type="match status" value="1"/>
</dbReference>
<proteinExistence type="predicted"/>
<dbReference type="SUPFAM" id="SSF57701">
    <property type="entry name" value="Zn2/Cys6 DNA-binding domain"/>
    <property type="match status" value="1"/>
</dbReference>
<comment type="caution">
    <text evidence="8">The sequence shown here is derived from an EMBL/GenBank/DDBJ whole genome shotgun (WGS) entry which is preliminary data.</text>
</comment>
<feature type="compositionally biased region" description="Polar residues" evidence="6">
    <location>
        <begin position="460"/>
        <end position="469"/>
    </location>
</feature>
<dbReference type="Pfam" id="PF00172">
    <property type="entry name" value="Zn_clus"/>
    <property type="match status" value="1"/>
</dbReference>
<dbReference type="EMBL" id="LNZH02000208">
    <property type="protein sequence ID" value="OCB85725.1"/>
    <property type="molecule type" value="Genomic_DNA"/>
</dbReference>
<dbReference type="InterPro" id="IPR001138">
    <property type="entry name" value="Zn2Cys6_DnaBD"/>
</dbReference>
<feature type="compositionally biased region" description="Basic and acidic residues" evidence="6">
    <location>
        <begin position="492"/>
        <end position="510"/>
    </location>
</feature>
<dbReference type="Gene3D" id="4.10.240.10">
    <property type="entry name" value="Zn(2)-C6 fungal-type DNA-binding domain"/>
    <property type="match status" value="1"/>
</dbReference>
<dbReference type="PANTHER" id="PTHR47338">
    <property type="entry name" value="ZN(II)2CYS6 TRANSCRIPTION FACTOR (EUROFUNG)-RELATED"/>
    <property type="match status" value="1"/>
</dbReference>
<evidence type="ECO:0000259" key="7">
    <source>
        <dbReference type="PROSITE" id="PS50048"/>
    </source>
</evidence>
<protein>
    <recommendedName>
        <fullName evidence="7">Zn(2)-C6 fungal-type domain-containing protein</fullName>
    </recommendedName>
</protein>
<dbReference type="AlphaFoldDB" id="A0A9Q5N0H9"/>
<feature type="region of interest" description="Disordered" evidence="6">
    <location>
        <begin position="315"/>
        <end position="531"/>
    </location>
</feature>
<comment type="subcellular location">
    <subcellularLocation>
        <location evidence="1">Nucleus</location>
    </subcellularLocation>
</comment>
<name>A0A9Q5N0H9_SANBA</name>
<dbReference type="GO" id="GO:0000981">
    <property type="term" value="F:DNA-binding transcription factor activity, RNA polymerase II-specific"/>
    <property type="evidence" value="ECO:0007669"/>
    <property type="project" value="InterPro"/>
</dbReference>
<feature type="compositionally biased region" description="Polar residues" evidence="6">
    <location>
        <begin position="514"/>
        <end position="523"/>
    </location>
</feature>
<evidence type="ECO:0000313" key="9">
    <source>
        <dbReference type="Proteomes" id="UP000757232"/>
    </source>
</evidence>
<evidence type="ECO:0000256" key="6">
    <source>
        <dbReference type="SAM" id="MobiDB-lite"/>
    </source>
</evidence>
<dbReference type="PROSITE" id="PS00463">
    <property type="entry name" value="ZN2_CY6_FUNGAL_1"/>
    <property type="match status" value="1"/>
</dbReference>
<feature type="region of interest" description="Disordered" evidence="6">
    <location>
        <begin position="275"/>
        <end position="295"/>
    </location>
</feature>
<feature type="compositionally biased region" description="Gly residues" evidence="6">
    <location>
        <begin position="601"/>
        <end position="610"/>
    </location>
</feature>
<reference evidence="8" key="1">
    <citation type="submission" date="2016-06" db="EMBL/GenBank/DDBJ databases">
        <title>Draft Genome sequence of the fungus Inonotus baumii.</title>
        <authorList>
            <person name="Zhu H."/>
            <person name="Lin W."/>
        </authorList>
    </citation>
    <scope>NUCLEOTIDE SEQUENCE</scope>
    <source>
        <strain evidence="8">821</strain>
    </source>
</reference>
<dbReference type="GO" id="GO:0005634">
    <property type="term" value="C:nucleus"/>
    <property type="evidence" value="ECO:0007669"/>
    <property type="project" value="UniProtKB-SubCell"/>
</dbReference>
<keyword evidence="5" id="KW-0539">Nucleus</keyword>
<dbReference type="InterPro" id="IPR036864">
    <property type="entry name" value="Zn2-C6_fun-type_DNA-bd_sf"/>
</dbReference>
<feature type="domain" description="Zn(2)-C6 fungal-type" evidence="7">
    <location>
        <begin position="538"/>
        <end position="568"/>
    </location>
</feature>
<evidence type="ECO:0000256" key="1">
    <source>
        <dbReference type="ARBA" id="ARBA00004123"/>
    </source>
</evidence>
<gene>
    <name evidence="8" type="ORF">A7U60_g7377</name>
</gene>
<dbReference type="GO" id="GO:0008270">
    <property type="term" value="F:zinc ion binding"/>
    <property type="evidence" value="ECO:0007669"/>
    <property type="project" value="InterPro"/>
</dbReference>
<dbReference type="PANTHER" id="PTHR47338:SF29">
    <property type="entry name" value="ZN(2)-C6 FUNGAL-TYPE DOMAIN-CONTAINING PROTEIN"/>
    <property type="match status" value="1"/>
</dbReference>
<feature type="compositionally biased region" description="Basic and acidic residues" evidence="6">
    <location>
        <begin position="28"/>
        <end position="38"/>
    </location>
</feature>
<keyword evidence="9" id="KW-1185">Reference proteome</keyword>